<dbReference type="PANTHER" id="PTHR37984:SF5">
    <property type="entry name" value="PROTEIN NYNRIN-LIKE"/>
    <property type="match status" value="1"/>
</dbReference>
<proteinExistence type="predicted"/>
<keyword evidence="4" id="KW-0255">Endonuclease</keyword>
<organism evidence="5 6">
    <name type="scientific">Paramuricea clavata</name>
    <name type="common">Red gorgonian</name>
    <name type="synonym">Violescent sea-whip</name>
    <dbReference type="NCBI Taxonomy" id="317549"/>
    <lineage>
        <taxon>Eukaryota</taxon>
        <taxon>Metazoa</taxon>
        <taxon>Cnidaria</taxon>
        <taxon>Anthozoa</taxon>
        <taxon>Octocorallia</taxon>
        <taxon>Malacalcyonacea</taxon>
        <taxon>Plexauridae</taxon>
        <taxon>Paramuricea</taxon>
    </lineage>
</organism>
<evidence type="ECO:0000256" key="4">
    <source>
        <dbReference type="ARBA" id="ARBA00022759"/>
    </source>
</evidence>
<dbReference type="InterPro" id="IPR021109">
    <property type="entry name" value="Peptidase_aspartic_dom_sf"/>
</dbReference>
<gene>
    <name evidence="5" type="ORF">PACLA_8A068596</name>
</gene>
<dbReference type="InterPro" id="IPR043502">
    <property type="entry name" value="DNA/RNA_pol_sf"/>
</dbReference>
<dbReference type="Gene3D" id="3.10.10.10">
    <property type="entry name" value="HIV Type 1 Reverse Transcriptase, subunit A, domain 1"/>
    <property type="match status" value="1"/>
</dbReference>
<evidence type="ECO:0000256" key="1">
    <source>
        <dbReference type="ARBA" id="ARBA00022679"/>
    </source>
</evidence>
<dbReference type="GO" id="GO:0016779">
    <property type="term" value="F:nucleotidyltransferase activity"/>
    <property type="evidence" value="ECO:0007669"/>
    <property type="project" value="UniProtKB-KW"/>
</dbReference>
<evidence type="ECO:0000256" key="2">
    <source>
        <dbReference type="ARBA" id="ARBA00022695"/>
    </source>
</evidence>
<accession>A0A7D9LDS7</accession>
<evidence type="ECO:0000313" key="6">
    <source>
        <dbReference type="Proteomes" id="UP001152795"/>
    </source>
</evidence>
<keyword evidence="4" id="KW-0378">Hydrolase</keyword>
<keyword evidence="1" id="KW-0808">Transferase</keyword>
<dbReference type="SUPFAM" id="SSF56672">
    <property type="entry name" value="DNA/RNA polymerases"/>
    <property type="match status" value="1"/>
</dbReference>
<keyword evidence="6" id="KW-1185">Reference proteome</keyword>
<comment type="caution">
    <text evidence="5">The sequence shown here is derived from an EMBL/GenBank/DDBJ whole genome shotgun (WGS) entry which is preliminary data.</text>
</comment>
<protein>
    <submittedName>
        <fullName evidence="5">Uncharacterized protein</fullName>
    </submittedName>
</protein>
<keyword evidence="2" id="KW-0548">Nucleotidyltransferase</keyword>
<dbReference type="InterPro" id="IPR050951">
    <property type="entry name" value="Retrovirus_Pol_polyprotein"/>
</dbReference>
<dbReference type="Proteomes" id="UP001152795">
    <property type="component" value="Unassembled WGS sequence"/>
</dbReference>
<evidence type="ECO:0000313" key="5">
    <source>
        <dbReference type="EMBL" id="CAB4030825.1"/>
    </source>
</evidence>
<sequence>MSQLWQFLSTRRRKILMSSRRKKCFECGKWVILENIACRSNDNKHAHQVTIINSGIIERKFVVSVEEEFDDDDEEFSYTIMASTKTPQTTIKIANVPVPTIIDTGSSVNILNYKHLKKINQQNPGIQLQPTTTKKSRRLPHSMRKKVNQKLHEMEEQGIIEKVKGVTPWLSPLIPIPKKGGDLRLVLDTRIHNQALKRRRVQFSPP</sequence>
<name>A0A7D9LDS7_PARCT</name>
<dbReference type="EMBL" id="CACRXK020017163">
    <property type="protein sequence ID" value="CAB4030825.1"/>
    <property type="molecule type" value="Genomic_DNA"/>
</dbReference>
<dbReference type="PANTHER" id="PTHR37984">
    <property type="entry name" value="PROTEIN CBG26694"/>
    <property type="match status" value="1"/>
</dbReference>
<reference evidence="5" key="1">
    <citation type="submission" date="2020-04" db="EMBL/GenBank/DDBJ databases">
        <authorList>
            <person name="Alioto T."/>
            <person name="Alioto T."/>
            <person name="Gomez Garrido J."/>
        </authorList>
    </citation>
    <scope>NUCLEOTIDE SEQUENCE</scope>
    <source>
        <strain evidence="5">A484AB</strain>
    </source>
</reference>
<dbReference type="GO" id="GO:0004519">
    <property type="term" value="F:endonuclease activity"/>
    <property type="evidence" value="ECO:0007669"/>
    <property type="project" value="UniProtKB-KW"/>
</dbReference>
<evidence type="ECO:0000256" key="3">
    <source>
        <dbReference type="ARBA" id="ARBA00022722"/>
    </source>
</evidence>
<dbReference type="SUPFAM" id="SSF50630">
    <property type="entry name" value="Acid proteases"/>
    <property type="match status" value="1"/>
</dbReference>
<dbReference type="AlphaFoldDB" id="A0A7D9LDS7"/>
<keyword evidence="3" id="KW-0540">Nuclease</keyword>